<dbReference type="EMBL" id="LXQA010006985">
    <property type="protein sequence ID" value="MCH84542.1"/>
    <property type="molecule type" value="Genomic_DNA"/>
</dbReference>
<feature type="region of interest" description="Disordered" evidence="1">
    <location>
        <begin position="77"/>
        <end position="102"/>
    </location>
</feature>
<evidence type="ECO:0000313" key="3">
    <source>
        <dbReference type="Proteomes" id="UP000265520"/>
    </source>
</evidence>
<keyword evidence="3" id="KW-1185">Reference proteome</keyword>
<sequence length="102" mass="11315">DLLCCGCLYTTNMDTEASKEDNNSVIPETQTSVVITPDEELDEIARSDIQVLKPVWGDLVEGDQSFAPYVSKHKKNKMNKLARSAGQPYNTRSRGVPSHMSL</sequence>
<organism evidence="2 3">
    <name type="scientific">Trifolium medium</name>
    <dbReference type="NCBI Taxonomy" id="97028"/>
    <lineage>
        <taxon>Eukaryota</taxon>
        <taxon>Viridiplantae</taxon>
        <taxon>Streptophyta</taxon>
        <taxon>Embryophyta</taxon>
        <taxon>Tracheophyta</taxon>
        <taxon>Spermatophyta</taxon>
        <taxon>Magnoliopsida</taxon>
        <taxon>eudicotyledons</taxon>
        <taxon>Gunneridae</taxon>
        <taxon>Pentapetalae</taxon>
        <taxon>rosids</taxon>
        <taxon>fabids</taxon>
        <taxon>Fabales</taxon>
        <taxon>Fabaceae</taxon>
        <taxon>Papilionoideae</taxon>
        <taxon>50 kb inversion clade</taxon>
        <taxon>NPAAA clade</taxon>
        <taxon>Hologalegina</taxon>
        <taxon>IRL clade</taxon>
        <taxon>Trifolieae</taxon>
        <taxon>Trifolium</taxon>
    </lineage>
</organism>
<evidence type="ECO:0000313" key="2">
    <source>
        <dbReference type="EMBL" id="MCH84542.1"/>
    </source>
</evidence>
<evidence type="ECO:0000256" key="1">
    <source>
        <dbReference type="SAM" id="MobiDB-lite"/>
    </source>
</evidence>
<dbReference type="Proteomes" id="UP000265520">
    <property type="component" value="Unassembled WGS sequence"/>
</dbReference>
<name>A0A392MAN4_9FABA</name>
<comment type="caution">
    <text evidence="2">The sequence shown here is derived from an EMBL/GenBank/DDBJ whole genome shotgun (WGS) entry which is preliminary data.</text>
</comment>
<proteinExistence type="predicted"/>
<dbReference type="AlphaFoldDB" id="A0A392MAN4"/>
<gene>
    <name evidence="2" type="ORF">A2U01_0005374</name>
</gene>
<protein>
    <submittedName>
        <fullName evidence="2">Uncharacterized protein</fullName>
    </submittedName>
</protein>
<accession>A0A392MAN4</accession>
<feature type="non-terminal residue" evidence="2">
    <location>
        <position position="1"/>
    </location>
</feature>
<reference evidence="2 3" key="1">
    <citation type="journal article" date="2018" name="Front. Plant Sci.">
        <title>Red Clover (Trifolium pratense) and Zigzag Clover (T. medium) - A Picture of Genomic Similarities and Differences.</title>
        <authorList>
            <person name="Dluhosova J."/>
            <person name="Istvanek J."/>
            <person name="Nedelnik J."/>
            <person name="Repkova J."/>
        </authorList>
    </citation>
    <scope>NUCLEOTIDE SEQUENCE [LARGE SCALE GENOMIC DNA]</scope>
    <source>
        <strain evidence="3">cv. 10/8</strain>
        <tissue evidence="2">Leaf</tissue>
    </source>
</reference>